<dbReference type="SUPFAM" id="SSF100950">
    <property type="entry name" value="NagB/RpiA/CoA transferase-like"/>
    <property type="match status" value="1"/>
</dbReference>
<dbReference type="CDD" id="cd01399">
    <property type="entry name" value="GlcN6P_deaminase"/>
    <property type="match status" value="1"/>
</dbReference>
<keyword evidence="6" id="KW-0413">Isomerase</keyword>
<dbReference type="GO" id="GO:0005975">
    <property type="term" value="P:carbohydrate metabolic process"/>
    <property type="evidence" value="ECO:0007669"/>
    <property type="project" value="InterPro"/>
</dbReference>
<dbReference type="EC" id="3.5.99.6" evidence="3 6"/>
<dbReference type="Gene3D" id="3.40.50.1360">
    <property type="match status" value="1"/>
</dbReference>
<evidence type="ECO:0000313" key="4">
    <source>
        <dbReference type="EMBL" id="MXS25587.1"/>
    </source>
</evidence>
<dbReference type="GO" id="GO:0016853">
    <property type="term" value="F:isomerase activity"/>
    <property type="evidence" value="ECO:0007669"/>
    <property type="project" value="UniProtKB-KW"/>
</dbReference>
<dbReference type="EMBL" id="CP050485">
    <property type="protein sequence ID" value="QOG28795.1"/>
    <property type="molecule type" value="Genomic_DNA"/>
</dbReference>
<evidence type="ECO:0000256" key="1">
    <source>
        <dbReference type="ARBA" id="ARBA00023277"/>
    </source>
</evidence>
<reference evidence="6 7" key="1">
    <citation type="submission" date="2018-06" db="EMBL/GenBank/DDBJ databases">
        <authorList>
            <consortium name="Pathogen Informatics"/>
            <person name="Doyle S."/>
        </authorList>
    </citation>
    <scope>NUCLEOTIDE SEQUENCE [LARGE SCALE GENOMIC DNA]</scope>
    <source>
        <strain evidence="6 7">NCTC12360</strain>
    </source>
</reference>
<dbReference type="InterPro" id="IPR006148">
    <property type="entry name" value="Glc/Gal-6P_isomerase"/>
</dbReference>
<dbReference type="Proteomes" id="UP000516696">
    <property type="component" value="Chromosome"/>
</dbReference>
<dbReference type="GO" id="GO:0004342">
    <property type="term" value="F:glucosamine-6-phosphate deaminase activity"/>
    <property type="evidence" value="ECO:0007669"/>
    <property type="project" value="UniProtKB-EC"/>
</dbReference>
<dbReference type="InterPro" id="IPR037171">
    <property type="entry name" value="NagB/RpiA_transferase-like"/>
</dbReference>
<feature type="domain" description="Glucosamine/galactosamine-6-phosphate isomerase" evidence="2">
    <location>
        <begin position="12"/>
        <end position="223"/>
    </location>
</feature>
<evidence type="ECO:0000313" key="9">
    <source>
        <dbReference type="Proteomes" id="UP000516696"/>
    </source>
</evidence>
<dbReference type="NCBIfam" id="NF009022">
    <property type="entry name" value="PRK12358.1"/>
    <property type="match status" value="1"/>
</dbReference>
<dbReference type="InterPro" id="IPR052960">
    <property type="entry name" value="GlcN6P_deaminase-like"/>
</dbReference>
<reference evidence="4 8" key="2">
    <citation type="submission" date="2019-04" db="EMBL/GenBank/DDBJ databases">
        <title>Step-wise assembly of the neonatal virome modulated by breast feeding.</title>
        <authorList>
            <person name="Liang G."/>
            <person name="Bushman F."/>
        </authorList>
    </citation>
    <scope>NUCLEOTIDE SEQUENCE [LARGE SCALE GENOMIC DNA]</scope>
    <source>
        <strain evidence="4 8">E3404</strain>
    </source>
</reference>
<dbReference type="EMBL" id="JARPZN010000014">
    <property type="protein sequence ID" value="MDT2691447.1"/>
    <property type="molecule type" value="Genomic_DNA"/>
</dbReference>
<dbReference type="EMBL" id="WVTI01000003">
    <property type="protein sequence ID" value="MXS25587.1"/>
    <property type="molecule type" value="Genomic_DNA"/>
</dbReference>
<keyword evidence="7" id="KW-1185">Reference proteome</keyword>
<evidence type="ECO:0000259" key="2">
    <source>
        <dbReference type="Pfam" id="PF01182"/>
    </source>
</evidence>
<organism evidence="6 7">
    <name type="scientific">Enterococcus gallinarum</name>
    <dbReference type="NCBI Taxonomy" id="1353"/>
    <lineage>
        <taxon>Bacteria</taxon>
        <taxon>Bacillati</taxon>
        <taxon>Bacillota</taxon>
        <taxon>Bacilli</taxon>
        <taxon>Lactobacillales</taxon>
        <taxon>Enterococcaceae</taxon>
        <taxon>Enterococcus</taxon>
    </lineage>
</organism>
<dbReference type="PANTHER" id="PTHR42892">
    <property type="entry name" value="GLUCOSAMINE-6-PHOSPHATE DEAMINASE-LIKE PROTEIN BT_0258-RELATED"/>
    <property type="match status" value="1"/>
</dbReference>
<dbReference type="AlphaFoldDB" id="A0A1L8TT33"/>
<keyword evidence="6" id="KW-0378">Hydrolase</keyword>
<evidence type="ECO:0000313" key="5">
    <source>
        <dbReference type="EMBL" id="QOG28795.1"/>
    </source>
</evidence>
<sequence>MKVIITEDYQEMSQVAVQHLLGVMHSQHRKNISITAGSTPKGVYEMLVPLVKNKKYFEHVHFYNFDEIPFKGEEDRYGVTMTNLHNLFFGPAEIDRERIHVLDWTNYETQDERIKADGGLDMVLLGVGSDGHFCGNLPNTTKFGDLTSRVNANATPEMADVLLSEVGGDKEKQPDFYVTMGPKSIMQVKKLVMIANGKKKAGIVKQLVDGTVMEDVPATLLTTHPDMTLIVDKEAASLLSY</sequence>
<reference evidence="3" key="4">
    <citation type="submission" date="2023-03" db="EMBL/GenBank/DDBJ databases">
        <authorList>
            <person name="Shen W."/>
            <person name="Cai J."/>
        </authorList>
    </citation>
    <scope>NUCLEOTIDE SEQUENCE</scope>
    <source>
        <strain evidence="3">K69-2</strain>
    </source>
</reference>
<dbReference type="OrthoDB" id="9810967at2"/>
<evidence type="ECO:0000313" key="7">
    <source>
        <dbReference type="Proteomes" id="UP000254807"/>
    </source>
</evidence>
<dbReference type="RefSeq" id="WP_003127916.1">
    <property type="nucleotide sequence ID" value="NZ_BTSN01000004.1"/>
</dbReference>
<dbReference type="PANTHER" id="PTHR42892:SF1">
    <property type="entry name" value="GLUCOSAMINE-6-PHOSPHATE ISOMERASE"/>
    <property type="match status" value="1"/>
</dbReference>
<evidence type="ECO:0000313" key="3">
    <source>
        <dbReference type="EMBL" id="MDT2691447.1"/>
    </source>
</evidence>
<gene>
    <name evidence="6" type="primary">nagB_2</name>
    <name evidence="5" type="ORF">EGM181_16715</name>
    <name evidence="4" type="ORF">GTI89_05775</name>
    <name evidence="6" type="ORF">NCTC12360_02927</name>
    <name evidence="3" type="ORF">P7E30_14820</name>
</gene>
<proteinExistence type="predicted"/>
<dbReference type="Pfam" id="PF01182">
    <property type="entry name" value="Glucosamine_iso"/>
    <property type="match status" value="1"/>
</dbReference>
<evidence type="ECO:0000313" key="6">
    <source>
        <dbReference type="EMBL" id="STD84390.1"/>
    </source>
</evidence>
<dbReference type="EMBL" id="UFYW01000001">
    <property type="protein sequence ID" value="STD84390.1"/>
    <property type="molecule type" value="Genomic_DNA"/>
</dbReference>
<dbReference type="InterPro" id="IPR004547">
    <property type="entry name" value="Glucosamine6P_isomerase"/>
</dbReference>
<accession>A0A1L8TT33</accession>
<name>A0A1L8TT33_ENTGA</name>
<dbReference type="GO" id="GO:0006044">
    <property type="term" value="P:N-acetylglucosamine metabolic process"/>
    <property type="evidence" value="ECO:0007669"/>
    <property type="project" value="InterPro"/>
</dbReference>
<keyword evidence="1" id="KW-0119">Carbohydrate metabolism</keyword>
<dbReference type="GeneID" id="93222929"/>
<evidence type="ECO:0000313" key="8">
    <source>
        <dbReference type="Proteomes" id="UP000439965"/>
    </source>
</evidence>
<protein>
    <submittedName>
        <fullName evidence="6">6-phosphogluconolactonase/Glucosamine-6-phosphate isomerase/deaminase</fullName>
        <ecNumber evidence="3 6">3.5.99.6</ecNumber>
    </submittedName>
    <submittedName>
        <fullName evidence="3">Glucosamine-6-phosphate deaminase</fullName>
    </submittedName>
</protein>
<dbReference type="Proteomes" id="UP000439965">
    <property type="component" value="Unassembled WGS sequence"/>
</dbReference>
<dbReference type="Proteomes" id="UP001183682">
    <property type="component" value="Unassembled WGS sequence"/>
</dbReference>
<reference evidence="5 9" key="3">
    <citation type="submission" date="2020-03" db="EMBL/GenBank/DDBJ databases">
        <title>Characterization of ganglioside-mimicking enterococci.</title>
        <authorList>
            <person name="Patry R.T."/>
            <person name="Nothaft H."/>
            <person name="Bridger R."/>
            <person name="Shajahan A."/>
            <person name="Huynh S."/>
            <person name="Sanchez S."/>
            <person name="Azadi P."/>
            <person name="Cooper K."/>
            <person name="Miller W.G."/>
            <person name="Parker C.T."/>
            <person name="Wells L."/>
            <person name="Szymanski C.M."/>
        </authorList>
    </citation>
    <scope>NUCLEOTIDE SEQUENCE [LARGE SCALE GENOMIC DNA]</scope>
    <source>
        <strain evidence="5 9">EGM181</strain>
    </source>
</reference>
<dbReference type="Proteomes" id="UP000254807">
    <property type="component" value="Unassembled WGS sequence"/>
</dbReference>